<organism evidence="2 3">
    <name type="scientific">Trichomonas vaginalis (strain ATCC PRA-98 / G3)</name>
    <dbReference type="NCBI Taxonomy" id="412133"/>
    <lineage>
        <taxon>Eukaryota</taxon>
        <taxon>Metamonada</taxon>
        <taxon>Parabasalia</taxon>
        <taxon>Trichomonadida</taxon>
        <taxon>Trichomonadidae</taxon>
        <taxon>Trichomonas</taxon>
    </lineage>
</organism>
<feature type="transmembrane region" description="Helical" evidence="1">
    <location>
        <begin position="292"/>
        <end position="311"/>
    </location>
</feature>
<name>A2G7X7_TRIV3</name>
<feature type="transmembrane region" description="Helical" evidence="1">
    <location>
        <begin position="394"/>
        <end position="419"/>
    </location>
</feature>
<accession>A2G7X7</accession>
<reference evidence="2" key="1">
    <citation type="submission" date="2006-10" db="EMBL/GenBank/DDBJ databases">
        <authorList>
            <person name="Amadeo P."/>
            <person name="Zhao Q."/>
            <person name="Wortman J."/>
            <person name="Fraser-Liggett C."/>
            <person name="Carlton J."/>
        </authorList>
    </citation>
    <scope>NUCLEOTIDE SEQUENCE</scope>
    <source>
        <strain evidence="2">G3</strain>
    </source>
</reference>
<feature type="transmembrane region" description="Helical" evidence="1">
    <location>
        <begin position="267"/>
        <end position="285"/>
    </location>
</feature>
<dbReference type="EMBL" id="DS114579">
    <property type="protein sequence ID" value="EAX86745.1"/>
    <property type="molecule type" value="Genomic_DNA"/>
</dbReference>
<feature type="transmembrane region" description="Helical" evidence="1">
    <location>
        <begin position="219"/>
        <end position="240"/>
    </location>
</feature>
<keyword evidence="3" id="KW-1185">Reference proteome</keyword>
<dbReference type="Proteomes" id="UP000001542">
    <property type="component" value="Unassembled WGS sequence"/>
</dbReference>
<protein>
    <recommendedName>
        <fullName evidence="4">Ser/Thr protein phosphatase</fullName>
    </recommendedName>
</protein>
<keyword evidence="1" id="KW-0812">Transmembrane</keyword>
<dbReference type="KEGG" id="tva:4744393"/>
<evidence type="ECO:0000313" key="3">
    <source>
        <dbReference type="Proteomes" id="UP000001542"/>
    </source>
</evidence>
<dbReference type="PANTHER" id="PTHR14795:SF0">
    <property type="entry name" value="TRANSMEMBRANE PROTEIN 62"/>
    <property type="match status" value="1"/>
</dbReference>
<evidence type="ECO:0000313" key="2">
    <source>
        <dbReference type="EMBL" id="EAX86745.1"/>
    </source>
</evidence>
<dbReference type="AlphaFoldDB" id="A2G7X7"/>
<dbReference type="PANTHER" id="PTHR14795">
    <property type="entry name" value="HELICASE RELATED"/>
    <property type="match status" value="1"/>
</dbReference>
<feature type="transmembrane region" description="Helical" evidence="1">
    <location>
        <begin position="336"/>
        <end position="360"/>
    </location>
</feature>
<dbReference type="VEuPathDB" id="TrichDB:TVAGG3_0699900"/>
<feature type="transmembrane region" description="Helical" evidence="1">
    <location>
        <begin position="367"/>
        <end position="388"/>
    </location>
</feature>
<gene>
    <name evidence="2" type="ORF">TVAG_479360</name>
</gene>
<dbReference type="VEuPathDB" id="TrichDB:TVAG_479360"/>
<evidence type="ECO:0000256" key="1">
    <source>
        <dbReference type="SAM" id="Phobius"/>
    </source>
</evidence>
<dbReference type="InParanoid" id="A2G7X7"/>
<reference evidence="2" key="2">
    <citation type="journal article" date="2007" name="Science">
        <title>Draft genome sequence of the sexually transmitted pathogen Trichomonas vaginalis.</title>
        <authorList>
            <person name="Carlton J.M."/>
            <person name="Hirt R.P."/>
            <person name="Silva J.C."/>
            <person name="Delcher A.L."/>
            <person name="Schatz M."/>
            <person name="Zhao Q."/>
            <person name="Wortman J.R."/>
            <person name="Bidwell S.L."/>
            <person name="Alsmark U.C.M."/>
            <person name="Besteiro S."/>
            <person name="Sicheritz-Ponten T."/>
            <person name="Noel C.J."/>
            <person name="Dacks J.B."/>
            <person name="Foster P.G."/>
            <person name="Simillion C."/>
            <person name="Van de Peer Y."/>
            <person name="Miranda-Saavedra D."/>
            <person name="Barton G.J."/>
            <person name="Westrop G.D."/>
            <person name="Mueller S."/>
            <person name="Dessi D."/>
            <person name="Fiori P.L."/>
            <person name="Ren Q."/>
            <person name="Paulsen I."/>
            <person name="Zhang H."/>
            <person name="Bastida-Corcuera F.D."/>
            <person name="Simoes-Barbosa A."/>
            <person name="Brown M.T."/>
            <person name="Hayes R.D."/>
            <person name="Mukherjee M."/>
            <person name="Okumura C.Y."/>
            <person name="Schneider R."/>
            <person name="Smith A.J."/>
            <person name="Vanacova S."/>
            <person name="Villalvazo M."/>
            <person name="Haas B.J."/>
            <person name="Pertea M."/>
            <person name="Feldblyum T.V."/>
            <person name="Utterback T.R."/>
            <person name="Shu C.L."/>
            <person name="Osoegawa K."/>
            <person name="de Jong P.J."/>
            <person name="Hrdy I."/>
            <person name="Horvathova L."/>
            <person name="Zubacova Z."/>
            <person name="Dolezal P."/>
            <person name="Malik S.B."/>
            <person name="Logsdon J.M. Jr."/>
            <person name="Henze K."/>
            <person name="Gupta A."/>
            <person name="Wang C.C."/>
            <person name="Dunne R.L."/>
            <person name="Upcroft J.A."/>
            <person name="Upcroft P."/>
            <person name="White O."/>
            <person name="Salzberg S.L."/>
            <person name="Tang P."/>
            <person name="Chiu C.-H."/>
            <person name="Lee Y.-S."/>
            <person name="Embley T.M."/>
            <person name="Coombs G.H."/>
            <person name="Mottram J.C."/>
            <person name="Tachezy J."/>
            <person name="Fraser-Liggett C.M."/>
            <person name="Johnson P.J."/>
        </authorList>
    </citation>
    <scope>NUCLEOTIDE SEQUENCE [LARGE SCALE GENOMIC DNA]</scope>
    <source>
        <strain evidence="2">G3</strain>
    </source>
</reference>
<dbReference type="Gene3D" id="3.60.21.10">
    <property type="match status" value="1"/>
</dbReference>
<dbReference type="RefSeq" id="XP_001299675.1">
    <property type="nucleotide sequence ID" value="XM_001299674.1"/>
</dbReference>
<evidence type="ECO:0008006" key="4">
    <source>
        <dbReference type="Google" id="ProtNLM"/>
    </source>
</evidence>
<dbReference type="InterPro" id="IPR029052">
    <property type="entry name" value="Metallo-depent_PP-like"/>
</dbReference>
<sequence>MGILDLIEAKIVEALNNHNDKSIIIITHYPVGQFGQSKSSAGLTFKDIIIKYQISAVLTGHSHPKTIQPQHHLDSLEVICSDLVSHRNIGIVSNDNGNIFYHSYSVEQRPSFIVTYPIDYKQISKMTMFNSKEVDVRVIAFTDSENETILCNGQGMNFDRHLRSGMSLYHIKMTFKSGFNNIHIANANNTEKEMIRFFIGSVSPSFKEKLGDERNYYKYSLSILILLGLIMFVVLFPFNIEVKFEPLMKLYNNCIEYLENRENEYKVIDHIKYILCGFLFVRFYLIKYNKNVMLYLFMLFLSPLILPLGLIKSEEHFGLICIYGTFLNNHLYPTQFVYLIYLIHIGIITIPLTFITAMFGKERKFSLCFVVDIIFALFCLIITIYYSLFSISHATTLVLSATNFLFVLLPFAYMIYLLLF</sequence>
<proteinExistence type="predicted"/>
<dbReference type="SUPFAM" id="SSF56300">
    <property type="entry name" value="Metallo-dependent phosphatases"/>
    <property type="match status" value="1"/>
</dbReference>
<keyword evidence="1" id="KW-0472">Membrane</keyword>
<keyword evidence="1" id="KW-1133">Transmembrane helix</keyword>